<evidence type="ECO:0000256" key="1">
    <source>
        <dbReference type="SAM" id="Phobius"/>
    </source>
</evidence>
<feature type="transmembrane region" description="Helical" evidence="1">
    <location>
        <begin position="20"/>
        <end position="38"/>
    </location>
</feature>
<accession>A0A3S1AQ45</accession>
<evidence type="ECO:0000313" key="2">
    <source>
        <dbReference type="EMBL" id="RUT06492.1"/>
    </source>
</evidence>
<keyword evidence="1" id="KW-0812">Transmembrane</keyword>
<keyword evidence="3" id="KW-1185">Reference proteome</keyword>
<dbReference type="Proteomes" id="UP000271624">
    <property type="component" value="Unassembled WGS sequence"/>
</dbReference>
<evidence type="ECO:0000313" key="3">
    <source>
        <dbReference type="Proteomes" id="UP000271624"/>
    </source>
</evidence>
<reference evidence="2" key="2">
    <citation type="journal article" date="2019" name="Genome Biol. Evol.">
        <title>Day and night: Metabolic profiles and evolutionary relationships of six axenic non-marine cyanobacteria.</title>
        <authorList>
            <person name="Will S.E."/>
            <person name="Henke P."/>
            <person name="Boedeker C."/>
            <person name="Huang S."/>
            <person name="Brinkmann H."/>
            <person name="Rohde M."/>
            <person name="Jarek M."/>
            <person name="Friedl T."/>
            <person name="Seufert S."/>
            <person name="Schumacher M."/>
            <person name="Overmann J."/>
            <person name="Neumann-Schaal M."/>
            <person name="Petersen J."/>
        </authorList>
    </citation>
    <scope>NUCLEOTIDE SEQUENCE [LARGE SCALE GENOMIC DNA]</scope>
    <source>
        <strain evidence="2">PCC 7102</strain>
    </source>
</reference>
<dbReference type="EMBL" id="RSCL01000006">
    <property type="protein sequence ID" value="RUT06492.1"/>
    <property type="molecule type" value="Genomic_DNA"/>
</dbReference>
<reference evidence="2" key="1">
    <citation type="submission" date="2018-12" db="EMBL/GenBank/DDBJ databases">
        <authorList>
            <person name="Will S."/>
            <person name="Neumann-Schaal M."/>
            <person name="Henke P."/>
        </authorList>
    </citation>
    <scope>NUCLEOTIDE SEQUENCE</scope>
    <source>
        <strain evidence="2">PCC 7102</strain>
    </source>
</reference>
<proteinExistence type="predicted"/>
<organism evidence="2 3">
    <name type="scientific">Dulcicalothrix desertica PCC 7102</name>
    <dbReference type="NCBI Taxonomy" id="232991"/>
    <lineage>
        <taxon>Bacteria</taxon>
        <taxon>Bacillati</taxon>
        <taxon>Cyanobacteriota</taxon>
        <taxon>Cyanophyceae</taxon>
        <taxon>Nostocales</taxon>
        <taxon>Calotrichaceae</taxon>
        <taxon>Dulcicalothrix</taxon>
    </lineage>
</organism>
<sequence>MKEESTNVTPDYPVRVWELLLILLGALGLVGTALVGVATKTLTNVLTPARAEAIAKSLFDYQIPGGAKGVAGLNFGAKNIAIITSKTSPPDVTLFVSKVPVVQSPDEDTVNLDDTLQEIFQGDFIPTDSKIENKVLCGKTIPVSVQNGKQIFDEQTTPVPAIRYLVKITDNGVERNVSIITNGENALPKIEKVFDSLRCRFEP</sequence>
<keyword evidence="1" id="KW-1133">Transmembrane helix</keyword>
<keyword evidence="1" id="KW-0472">Membrane</keyword>
<dbReference type="AlphaFoldDB" id="A0A3S1AQ45"/>
<name>A0A3S1AQ45_9CYAN</name>
<comment type="caution">
    <text evidence="2">The sequence shown here is derived from an EMBL/GenBank/DDBJ whole genome shotgun (WGS) entry which is preliminary data.</text>
</comment>
<gene>
    <name evidence="2" type="ORF">DSM106972_027490</name>
</gene>
<dbReference type="RefSeq" id="WP_127081299.1">
    <property type="nucleotide sequence ID" value="NZ_RSCL01000006.1"/>
</dbReference>
<protein>
    <submittedName>
        <fullName evidence="2">Uncharacterized protein</fullName>
    </submittedName>
</protein>
<dbReference type="OrthoDB" id="529696at2"/>